<dbReference type="Pfam" id="PF00384">
    <property type="entry name" value="Molybdopterin"/>
    <property type="match status" value="1"/>
</dbReference>
<name>X1UAC9_9ZZZZ</name>
<accession>X1UAC9</accession>
<keyword evidence="1" id="KW-0479">Metal-binding</keyword>
<organism evidence="5">
    <name type="scientific">marine sediment metagenome</name>
    <dbReference type="NCBI Taxonomy" id="412755"/>
    <lineage>
        <taxon>unclassified sequences</taxon>
        <taxon>metagenomes</taxon>
        <taxon>ecological metagenomes</taxon>
    </lineage>
</organism>
<evidence type="ECO:0000259" key="4">
    <source>
        <dbReference type="Pfam" id="PF00384"/>
    </source>
</evidence>
<keyword evidence="3" id="KW-0411">Iron-sulfur</keyword>
<feature type="non-terminal residue" evidence="5">
    <location>
        <position position="280"/>
    </location>
</feature>
<proteinExistence type="predicted"/>
<dbReference type="PANTHER" id="PTHR43105:SF10">
    <property type="entry name" value="NADH-QUINONE OXIDOREDUCTASE SUBUNIT G"/>
    <property type="match status" value="1"/>
</dbReference>
<evidence type="ECO:0000256" key="3">
    <source>
        <dbReference type="ARBA" id="ARBA00023014"/>
    </source>
</evidence>
<dbReference type="GO" id="GO:0051536">
    <property type="term" value="F:iron-sulfur cluster binding"/>
    <property type="evidence" value="ECO:0007669"/>
    <property type="project" value="UniProtKB-KW"/>
</dbReference>
<dbReference type="Gene3D" id="3.40.228.10">
    <property type="entry name" value="Dimethylsulfoxide Reductase, domain 2"/>
    <property type="match status" value="1"/>
</dbReference>
<feature type="domain" description="Molybdopterin oxidoreductase" evidence="4">
    <location>
        <begin position="21"/>
        <end position="271"/>
    </location>
</feature>
<dbReference type="SUPFAM" id="SSF53706">
    <property type="entry name" value="Formate dehydrogenase/DMSO reductase, domains 1-3"/>
    <property type="match status" value="1"/>
</dbReference>
<gene>
    <name evidence="5" type="ORF">S12H4_29858</name>
</gene>
<protein>
    <recommendedName>
        <fullName evidence="4">Molybdopterin oxidoreductase domain-containing protein</fullName>
    </recommendedName>
</protein>
<reference evidence="5" key="1">
    <citation type="journal article" date="2014" name="Front. Microbiol.">
        <title>High frequency of phylogenetically diverse reductive dehalogenase-homologous genes in deep subseafloor sedimentary metagenomes.</title>
        <authorList>
            <person name="Kawai M."/>
            <person name="Futagami T."/>
            <person name="Toyoda A."/>
            <person name="Takaki Y."/>
            <person name="Nishi S."/>
            <person name="Hori S."/>
            <person name="Arai W."/>
            <person name="Tsubouchi T."/>
            <person name="Morono Y."/>
            <person name="Uchiyama I."/>
            <person name="Ito T."/>
            <person name="Fujiyama A."/>
            <person name="Inagaki F."/>
            <person name="Takami H."/>
        </authorList>
    </citation>
    <scope>NUCLEOTIDE SEQUENCE</scope>
    <source>
        <strain evidence="5">Expedition CK06-06</strain>
    </source>
</reference>
<sequence length="280" mass="31007">EPRGPLCPIGRFELLYQTPPRVISPLVRSKQGELEERTLDRAVQVIAERLRETRDDFAGIISTRAPNETLSLFHKFIGEVVGSDWIDTQDGGSYRVISEGIRQFQNKVKGLDIECPIEEILKADCILVAGADPEETHPIIGTLVRRAVSQRGAKLIVIDPSRDVFPLWTDLWLKPRVGSEGVLLNGLAMTLIDKGLVKQGKARAGLIQSLNRYEIGEVNRATGIDKEKLELAAEIYGQAEHGVIIYGEGLLQRNDASLITTILNLANLTGNWVGDRLRVI</sequence>
<comment type="caution">
    <text evidence="5">The sequence shown here is derived from an EMBL/GenBank/DDBJ whole genome shotgun (WGS) entry which is preliminary data.</text>
</comment>
<dbReference type="Gene3D" id="3.40.50.740">
    <property type="match status" value="1"/>
</dbReference>
<dbReference type="InterPro" id="IPR050123">
    <property type="entry name" value="Prok_molybdopt-oxidoreductase"/>
</dbReference>
<dbReference type="GO" id="GO:0016020">
    <property type="term" value="C:membrane"/>
    <property type="evidence" value="ECO:0007669"/>
    <property type="project" value="TreeGrafter"/>
</dbReference>
<dbReference type="EMBL" id="BARW01017257">
    <property type="protein sequence ID" value="GAJ00537.1"/>
    <property type="molecule type" value="Genomic_DNA"/>
</dbReference>
<dbReference type="PANTHER" id="PTHR43105">
    <property type="entry name" value="RESPIRATORY NITRATE REDUCTASE"/>
    <property type="match status" value="1"/>
</dbReference>
<evidence type="ECO:0000256" key="1">
    <source>
        <dbReference type="ARBA" id="ARBA00022723"/>
    </source>
</evidence>
<dbReference type="GO" id="GO:0003954">
    <property type="term" value="F:NADH dehydrogenase activity"/>
    <property type="evidence" value="ECO:0007669"/>
    <property type="project" value="TreeGrafter"/>
</dbReference>
<dbReference type="GO" id="GO:0022904">
    <property type="term" value="P:respiratory electron transport chain"/>
    <property type="evidence" value="ECO:0007669"/>
    <property type="project" value="TreeGrafter"/>
</dbReference>
<dbReference type="AlphaFoldDB" id="X1UAC9"/>
<evidence type="ECO:0000256" key="2">
    <source>
        <dbReference type="ARBA" id="ARBA00023004"/>
    </source>
</evidence>
<evidence type="ECO:0000313" key="5">
    <source>
        <dbReference type="EMBL" id="GAJ00537.1"/>
    </source>
</evidence>
<dbReference type="InterPro" id="IPR006656">
    <property type="entry name" value="Mopterin_OxRdtase"/>
</dbReference>
<keyword evidence="2" id="KW-0408">Iron</keyword>
<dbReference type="GO" id="GO:0046872">
    <property type="term" value="F:metal ion binding"/>
    <property type="evidence" value="ECO:0007669"/>
    <property type="project" value="UniProtKB-KW"/>
</dbReference>
<feature type="non-terminal residue" evidence="5">
    <location>
        <position position="1"/>
    </location>
</feature>